<protein>
    <submittedName>
        <fullName evidence="9">Bestrophin, RFP-TM, chloride channel-domain-containing protein</fullName>
    </submittedName>
</protein>
<keyword evidence="7 8" id="KW-0472">Membrane</keyword>
<comment type="subcellular location">
    <subcellularLocation>
        <location evidence="1">Cell membrane</location>
        <topology evidence="1">Multi-pass membrane protein</topology>
    </subcellularLocation>
</comment>
<name>A0A397SU84_9GLOM</name>
<dbReference type="PANTHER" id="PTHR33281">
    <property type="entry name" value="UPF0187 PROTEIN YNEE"/>
    <property type="match status" value="1"/>
</dbReference>
<gene>
    <name evidence="9" type="ORF">C1645_774750</name>
</gene>
<dbReference type="AlphaFoldDB" id="A0A397SU84"/>
<dbReference type="STRING" id="658196.A0A397SU84"/>
<evidence type="ECO:0000256" key="8">
    <source>
        <dbReference type="SAM" id="Phobius"/>
    </source>
</evidence>
<keyword evidence="10" id="KW-1185">Reference proteome</keyword>
<evidence type="ECO:0000256" key="7">
    <source>
        <dbReference type="ARBA" id="ARBA00023136"/>
    </source>
</evidence>
<keyword evidence="4 8" id="KW-0812">Transmembrane</keyword>
<evidence type="ECO:0000256" key="6">
    <source>
        <dbReference type="ARBA" id="ARBA00023065"/>
    </source>
</evidence>
<proteinExistence type="predicted"/>
<dbReference type="Pfam" id="PF25539">
    <property type="entry name" value="Bestrophin_2"/>
    <property type="match status" value="1"/>
</dbReference>
<keyword evidence="3" id="KW-1003">Cell membrane</keyword>
<keyword evidence="6" id="KW-0406">Ion transport</keyword>
<dbReference type="GO" id="GO:0005886">
    <property type="term" value="C:plasma membrane"/>
    <property type="evidence" value="ECO:0007669"/>
    <property type="project" value="UniProtKB-SubCell"/>
</dbReference>
<evidence type="ECO:0000256" key="4">
    <source>
        <dbReference type="ARBA" id="ARBA00022692"/>
    </source>
</evidence>
<evidence type="ECO:0000313" key="10">
    <source>
        <dbReference type="Proteomes" id="UP000265703"/>
    </source>
</evidence>
<feature type="transmembrane region" description="Helical" evidence="8">
    <location>
        <begin position="40"/>
        <end position="59"/>
    </location>
</feature>
<dbReference type="EMBL" id="QKYT01000261">
    <property type="protein sequence ID" value="RIA88479.1"/>
    <property type="molecule type" value="Genomic_DNA"/>
</dbReference>
<evidence type="ECO:0000256" key="5">
    <source>
        <dbReference type="ARBA" id="ARBA00022989"/>
    </source>
</evidence>
<evidence type="ECO:0000256" key="1">
    <source>
        <dbReference type="ARBA" id="ARBA00004651"/>
    </source>
</evidence>
<organism evidence="9 10">
    <name type="scientific">Glomus cerebriforme</name>
    <dbReference type="NCBI Taxonomy" id="658196"/>
    <lineage>
        <taxon>Eukaryota</taxon>
        <taxon>Fungi</taxon>
        <taxon>Fungi incertae sedis</taxon>
        <taxon>Mucoromycota</taxon>
        <taxon>Glomeromycotina</taxon>
        <taxon>Glomeromycetes</taxon>
        <taxon>Glomerales</taxon>
        <taxon>Glomeraceae</taxon>
        <taxon>Glomus</taxon>
    </lineage>
</organism>
<sequence length="442" mass="50676">MSKRSAKYAIECFENPKVYNPYVFHRPNVFRWKGSVIPKVLPQTIIVTVLASIVTYLYKETPIHLGMKPSFITVLGLVVSLLLAYRTNTAYDRYWEGLRTWSNMVSAIRNMTRCIWVNVNAEDYEKTSNKVIDDRTKTEHLVEKKTVINLLLGFAIATKHYLREEPKTFEDLKPLISNADHNSPGVQVLVGSNDNYFSGTSNNNNNNNNDNNNNNNFTGKFMKNIKKLLPDSHKKVCNNLPYEITLYLSSYIRKQHLLHTTDDSTISILYSNLSSLTDCLTTFERILRSPIPLAYAIHLTQVTWIYCLSLPFQLVQDLDWITIPVTFIITLTLFGVEKIASEIENPFGWDENDLDLDDFCGILNRELCNVTSETIPPVNDWIFTKENIPFGSGNVTALQARKLHLDEVKDLLSNESIERNVENVENRNVPNNNDDTIIKVEE</sequence>
<feature type="transmembrane region" description="Helical" evidence="8">
    <location>
        <begin position="65"/>
        <end position="85"/>
    </location>
</feature>
<dbReference type="PANTHER" id="PTHR33281:SF19">
    <property type="entry name" value="VOLTAGE-DEPENDENT ANION CHANNEL-FORMING PROTEIN YNEE"/>
    <property type="match status" value="1"/>
</dbReference>
<comment type="caution">
    <text evidence="9">The sequence shown here is derived from an EMBL/GenBank/DDBJ whole genome shotgun (WGS) entry which is preliminary data.</text>
</comment>
<reference evidence="9 10" key="1">
    <citation type="submission" date="2018-06" db="EMBL/GenBank/DDBJ databases">
        <title>Comparative genomics reveals the genomic features of Rhizophagus irregularis, R. cerebriforme, R. diaphanum and Gigaspora rosea, and their symbiotic lifestyle signature.</title>
        <authorList>
            <person name="Morin E."/>
            <person name="San Clemente H."/>
            <person name="Chen E.C.H."/>
            <person name="De La Providencia I."/>
            <person name="Hainaut M."/>
            <person name="Kuo A."/>
            <person name="Kohler A."/>
            <person name="Murat C."/>
            <person name="Tang N."/>
            <person name="Roy S."/>
            <person name="Loubradou J."/>
            <person name="Henrissat B."/>
            <person name="Grigoriev I.V."/>
            <person name="Corradi N."/>
            <person name="Roux C."/>
            <person name="Martin F.M."/>
        </authorList>
    </citation>
    <scope>NUCLEOTIDE SEQUENCE [LARGE SCALE GENOMIC DNA]</scope>
    <source>
        <strain evidence="9 10">DAOM 227022</strain>
    </source>
</reference>
<evidence type="ECO:0000256" key="3">
    <source>
        <dbReference type="ARBA" id="ARBA00022475"/>
    </source>
</evidence>
<dbReference type="GO" id="GO:0005254">
    <property type="term" value="F:chloride channel activity"/>
    <property type="evidence" value="ECO:0007669"/>
    <property type="project" value="InterPro"/>
</dbReference>
<evidence type="ECO:0000313" key="9">
    <source>
        <dbReference type="EMBL" id="RIA88479.1"/>
    </source>
</evidence>
<dbReference type="InterPro" id="IPR044669">
    <property type="entry name" value="YneE/VCCN1/2-like"/>
</dbReference>
<keyword evidence="5 8" id="KW-1133">Transmembrane helix</keyword>
<accession>A0A397SU84</accession>
<dbReference type="OrthoDB" id="1368at2759"/>
<keyword evidence="2" id="KW-0813">Transport</keyword>
<evidence type="ECO:0000256" key="2">
    <source>
        <dbReference type="ARBA" id="ARBA00022448"/>
    </source>
</evidence>
<dbReference type="Proteomes" id="UP000265703">
    <property type="component" value="Unassembled WGS sequence"/>
</dbReference>